<reference evidence="2" key="1">
    <citation type="journal article" date="2017" name="Nat. Ecol. Evol.">
        <title>Genome expansion and lineage-specific genetic innovations in the forest pathogenic fungi Armillaria.</title>
        <authorList>
            <person name="Sipos G."/>
            <person name="Prasanna A.N."/>
            <person name="Walter M.C."/>
            <person name="O'Connor E."/>
            <person name="Balint B."/>
            <person name="Krizsan K."/>
            <person name="Kiss B."/>
            <person name="Hess J."/>
            <person name="Varga T."/>
            <person name="Slot J."/>
            <person name="Riley R."/>
            <person name="Boka B."/>
            <person name="Rigling D."/>
            <person name="Barry K."/>
            <person name="Lee J."/>
            <person name="Mihaltcheva S."/>
            <person name="LaButti K."/>
            <person name="Lipzen A."/>
            <person name="Waldron R."/>
            <person name="Moloney N.M."/>
            <person name="Sperisen C."/>
            <person name="Kredics L."/>
            <person name="Vagvoelgyi C."/>
            <person name="Patrignani A."/>
            <person name="Fitzpatrick D."/>
            <person name="Nagy I."/>
            <person name="Doyle S."/>
            <person name="Anderson J.B."/>
            <person name="Grigoriev I.V."/>
            <person name="Gueldener U."/>
            <person name="Muensterkoetter M."/>
            <person name="Nagy L.G."/>
        </authorList>
    </citation>
    <scope>NUCLEOTIDE SEQUENCE [LARGE SCALE GENOMIC DNA]</scope>
    <source>
        <strain evidence="2">Ar21-2</strain>
    </source>
</reference>
<evidence type="ECO:0000313" key="1">
    <source>
        <dbReference type="EMBL" id="PBK89304.1"/>
    </source>
</evidence>
<dbReference type="InParanoid" id="A0A2H3D6C4"/>
<proteinExistence type="predicted"/>
<dbReference type="EMBL" id="KZ293669">
    <property type="protein sequence ID" value="PBK89304.1"/>
    <property type="molecule type" value="Genomic_DNA"/>
</dbReference>
<dbReference type="Proteomes" id="UP000217790">
    <property type="component" value="Unassembled WGS sequence"/>
</dbReference>
<dbReference type="AlphaFoldDB" id="A0A2H3D6C4"/>
<sequence>MRHASYPPVMDKWLTPQDWAVYVAWEKQDAIMMHILTSRLLEDILAVVPMVDDMEDSEVIFTARDMLARLWKHFGLGDHIQANAACKTLHTFTVDMRNIPRYVQKWRSIILALCTEHYLIGYIDTVLNFVRNLPEEDHGWFMALHQEVT</sequence>
<organism evidence="1 2">
    <name type="scientific">Armillaria gallica</name>
    <name type="common">Bulbous honey fungus</name>
    <name type="synonym">Armillaria bulbosa</name>
    <dbReference type="NCBI Taxonomy" id="47427"/>
    <lineage>
        <taxon>Eukaryota</taxon>
        <taxon>Fungi</taxon>
        <taxon>Dikarya</taxon>
        <taxon>Basidiomycota</taxon>
        <taxon>Agaricomycotina</taxon>
        <taxon>Agaricomycetes</taxon>
        <taxon>Agaricomycetidae</taxon>
        <taxon>Agaricales</taxon>
        <taxon>Marasmiineae</taxon>
        <taxon>Physalacriaceae</taxon>
        <taxon>Armillaria</taxon>
    </lineage>
</organism>
<keyword evidence="2" id="KW-1185">Reference proteome</keyword>
<name>A0A2H3D6C4_ARMGA</name>
<dbReference type="OrthoDB" id="3057657at2759"/>
<protein>
    <submittedName>
        <fullName evidence="1">Uncharacterized protein</fullName>
    </submittedName>
</protein>
<accession>A0A2H3D6C4</accession>
<evidence type="ECO:0000313" key="2">
    <source>
        <dbReference type="Proteomes" id="UP000217790"/>
    </source>
</evidence>
<gene>
    <name evidence="1" type="ORF">ARMGADRAFT_936099</name>
</gene>